<accession>A0AAD7VYE5</accession>
<evidence type="ECO:0000313" key="2">
    <source>
        <dbReference type="EMBL" id="KAJ8362416.1"/>
    </source>
</evidence>
<reference evidence="2" key="1">
    <citation type="journal article" date="2023" name="Science">
        <title>Genome structures resolve the early diversification of teleost fishes.</title>
        <authorList>
            <person name="Parey E."/>
            <person name="Louis A."/>
            <person name="Montfort J."/>
            <person name="Bouchez O."/>
            <person name="Roques C."/>
            <person name="Iampietro C."/>
            <person name="Lluch J."/>
            <person name="Castinel A."/>
            <person name="Donnadieu C."/>
            <person name="Desvignes T."/>
            <person name="Floi Bucao C."/>
            <person name="Jouanno E."/>
            <person name="Wen M."/>
            <person name="Mejri S."/>
            <person name="Dirks R."/>
            <person name="Jansen H."/>
            <person name="Henkel C."/>
            <person name="Chen W.J."/>
            <person name="Zahm M."/>
            <person name="Cabau C."/>
            <person name="Klopp C."/>
            <person name="Thompson A.W."/>
            <person name="Robinson-Rechavi M."/>
            <person name="Braasch I."/>
            <person name="Lecointre G."/>
            <person name="Bobe J."/>
            <person name="Postlethwait J.H."/>
            <person name="Berthelot C."/>
            <person name="Roest Crollius H."/>
            <person name="Guiguen Y."/>
        </authorList>
    </citation>
    <scope>NUCLEOTIDE SEQUENCE</scope>
    <source>
        <strain evidence="2">NC1722</strain>
    </source>
</reference>
<feature type="region of interest" description="Disordered" evidence="1">
    <location>
        <begin position="61"/>
        <end position="117"/>
    </location>
</feature>
<gene>
    <name evidence="2" type="ORF">AAFF_G00375740</name>
</gene>
<protein>
    <submittedName>
        <fullName evidence="2">Uncharacterized protein</fullName>
    </submittedName>
</protein>
<name>A0AAD7VYE5_9TELE</name>
<organism evidence="2 3">
    <name type="scientific">Aldrovandia affinis</name>
    <dbReference type="NCBI Taxonomy" id="143900"/>
    <lineage>
        <taxon>Eukaryota</taxon>
        <taxon>Metazoa</taxon>
        <taxon>Chordata</taxon>
        <taxon>Craniata</taxon>
        <taxon>Vertebrata</taxon>
        <taxon>Euteleostomi</taxon>
        <taxon>Actinopterygii</taxon>
        <taxon>Neopterygii</taxon>
        <taxon>Teleostei</taxon>
        <taxon>Notacanthiformes</taxon>
        <taxon>Halosauridae</taxon>
        <taxon>Aldrovandia</taxon>
    </lineage>
</organism>
<comment type="caution">
    <text evidence="2">The sequence shown here is derived from an EMBL/GenBank/DDBJ whole genome shotgun (WGS) entry which is preliminary data.</text>
</comment>
<proteinExistence type="predicted"/>
<evidence type="ECO:0000313" key="3">
    <source>
        <dbReference type="Proteomes" id="UP001221898"/>
    </source>
</evidence>
<keyword evidence="3" id="KW-1185">Reference proteome</keyword>
<sequence>MRSTKLSSKGKLASIECGVRQSRLLSEELFKKINILFRSKLTFMDEFDQPLAYEPEELMTGMLNSEPMGSGSSPGSDGASDGCQADSPILARDPSPAPPKTALALNQSQTRRTESKM</sequence>
<dbReference type="Proteomes" id="UP001221898">
    <property type="component" value="Unassembled WGS sequence"/>
</dbReference>
<dbReference type="AlphaFoldDB" id="A0AAD7VYE5"/>
<feature type="compositionally biased region" description="Low complexity" evidence="1">
    <location>
        <begin position="69"/>
        <end position="82"/>
    </location>
</feature>
<evidence type="ECO:0000256" key="1">
    <source>
        <dbReference type="SAM" id="MobiDB-lite"/>
    </source>
</evidence>
<dbReference type="EMBL" id="JAINUG010000671">
    <property type="protein sequence ID" value="KAJ8362416.1"/>
    <property type="molecule type" value="Genomic_DNA"/>
</dbReference>